<feature type="domain" description="Polysaccharide pyruvyl transferase" evidence="1">
    <location>
        <begin position="78"/>
        <end position="302"/>
    </location>
</feature>
<evidence type="ECO:0000313" key="2">
    <source>
        <dbReference type="EMBL" id="OQD59396.1"/>
    </source>
</evidence>
<gene>
    <name evidence="2" type="ORF">MBBAR_3c00510</name>
</gene>
<proteinExistence type="predicted"/>
<organism evidence="2 3">
    <name type="scientific">Methanobrevibacter arboriphilus JCM 13429 = DSM 1125</name>
    <dbReference type="NCBI Taxonomy" id="1300164"/>
    <lineage>
        <taxon>Archaea</taxon>
        <taxon>Methanobacteriati</taxon>
        <taxon>Methanobacteriota</taxon>
        <taxon>Methanomada group</taxon>
        <taxon>Methanobacteria</taxon>
        <taxon>Methanobacteriales</taxon>
        <taxon>Methanobacteriaceae</taxon>
        <taxon>Methanobrevibacter</taxon>
    </lineage>
</organism>
<evidence type="ECO:0000259" key="1">
    <source>
        <dbReference type="Pfam" id="PF04230"/>
    </source>
</evidence>
<sequence>MEKMLIRCGTSPLDNFNPSKMIVRNSIGNNIGNLVYQFSIFRALLKKDVSLVSDYYGVDRGYITSANSKKINKNYSAYICPMANSFRDNFIKKLNRFTELFKSLDIPIIIPGIGLSADLKSDGYENFSFDQDVINFVESITENGNIVGVRGNVTGNYLSNLGFTKKEFMVIGCPSMFTFGNHLKIKDFIIDENSKISLNSAPYGHLIEEIISKTMNDFSNYYFIPQTKSELKLCYLGKPSLKFKNHNYPTNMESDSYKNNRVKVPISVYTWIKFLKSVDLSFGARLHGNIMAAISGTPSIMIVKDARMKDVSEYHDLTRIYKEDLNELNSIQDIIDNVNFKSPLKNHEKLFKNYLKFWKKNNIKTVFDQDINVKRVYIDKFIEKIPYMPPVETISNLEKEEFNNRIKEYRSEKKIWKNKKYQIKKKNEFEQIKSMKIGKNKISKLINFYKKYNY</sequence>
<dbReference type="Pfam" id="PF04230">
    <property type="entry name" value="PS_pyruv_trans"/>
    <property type="match status" value="1"/>
</dbReference>
<dbReference type="RefSeq" id="WP_080459632.1">
    <property type="nucleotide sequence ID" value="NZ_JXMW01000003.1"/>
</dbReference>
<evidence type="ECO:0000313" key="3">
    <source>
        <dbReference type="Proteomes" id="UP000191661"/>
    </source>
</evidence>
<comment type="caution">
    <text evidence="2">The sequence shown here is derived from an EMBL/GenBank/DDBJ whole genome shotgun (WGS) entry which is preliminary data.</text>
</comment>
<dbReference type="InterPro" id="IPR007345">
    <property type="entry name" value="Polysacch_pyruvyl_Trfase"/>
</dbReference>
<reference evidence="2 3" key="1">
    <citation type="submission" date="2014-12" db="EMBL/GenBank/DDBJ databases">
        <title>Genome sequence of Methanobrevibacter arboriphilicus DH1, DSM1125.</title>
        <authorList>
            <person name="Poehlein A."/>
            <person name="Thauer R.K."/>
            <person name="Seedorf H."/>
            <person name="Daniel R."/>
        </authorList>
    </citation>
    <scope>NUCLEOTIDE SEQUENCE [LARGE SCALE GENOMIC DNA]</scope>
    <source>
        <strain evidence="2 3">DH1</strain>
    </source>
</reference>
<dbReference type="AlphaFoldDB" id="A0A1V6N4J1"/>
<name>A0A1V6N4J1_METAZ</name>
<dbReference type="Proteomes" id="UP000191661">
    <property type="component" value="Unassembled WGS sequence"/>
</dbReference>
<keyword evidence="3" id="KW-1185">Reference proteome</keyword>
<accession>A0A1V6N4J1</accession>
<dbReference type="EMBL" id="JXMW01000003">
    <property type="protein sequence ID" value="OQD59396.1"/>
    <property type="molecule type" value="Genomic_DNA"/>
</dbReference>
<protein>
    <recommendedName>
        <fullName evidence="1">Polysaccharide pyruvyl transferase domain-containing protein</fullName>
    </recommendedName>
</protein>